<comment type="caution">
    <text evidence="2">The sequence shown here is derived from an EMBL/GenBank/DDBJ whole genome shotgun (WGS) entry which is preliminary data.</text>
</comment>
<dbReference type="GeneID" id="93362785"/>
<reference evidence="2 3" key="1">
    <citation type="submission" date="2020-08" db="EMBL/GenBank/DDBJ databases">
        <title>Sequencing the genomes of 1000 actinobacteria strains.</title>
        <authorList>
            <person name="Klenk H.-P."/>
        </authorList>
    </citation>
    <scope>NUCLEOTIDE SEQUENCE [LARGE SCALE GENOMIC DNA]</scope>
    <source>
        <strain evidence="2 3">DSM 21948</strain>
    </source>
</reference>
<evidence type="ECO:0000313" key="3">
    <source>
        <dbReference type="Proteomes" id="UP000572670"/>
    </source>
</evidence>
<evidence type="ECO:0000313" key="2">
    <source>
        <dbReference type="EMBL" id="MBA9058735.1"/>
    </source>
</evidence>
<proteinExistence type="predicted"/>
<dbReference type="Pfam" id="PF18478">
    <property type="entry name" value="PIN_10"/>
    <property type="match status" value="1"/>
</dbReference>
<organism evidence="2 3">
    <name type="scientific">Micrococcus yunnanensis</name>
    <dbReference type="NCBI Taxonomy" id="566027"/>
    <lineage>
        <taxon>Bacteria</taxon>
        <taxon>Bacillati</taxon>
        <taxon>Actinomycetota</taxon>
        <taxon>Actinomycetes</taxon>
        <taxon>Micrococcales</taxon>
        <taxon>Micrococcaceae</taxon>
        <taxon>Micrococcus</taxon>
    </lineage>
</organism>
<dbReference type="EMBL" id="JACJIK010000001">
    <property type="protein sequence ID" value="MBA9058735.1"/>
    <property type="molecule type" value="Genomic_DNA"/>
</dbReference>
<feature type="domain" description="VapC45 PIN like" evidence="1">
    <location>
        <begin position="1"/>
        <end position="79"/>
    </location>
</feature>
<evidence type="ECO:0000259" key="1">
    <source>
        <dbReference type="Pfam" id="PF18478"/>
    </source>
</evidence>
<sequence length="150" mass="16454">MKFLVDENEHAGICAPLTMLHPAHTFEHVSAVGLAGLLDVELFAAMHARGYNALLTQDRAQIMDNLEELDALLEHGIHWIGRKQSHQPGIRSLAIATSTYVSAMPDVLELVQSTESPLQVRLSNVQIGIGPRVKSSPLISFRDRLVKKAA</sequence>
<dbReference type="RefSeq" id="WP_134376849.1">
    <property type="nucleotide sequence ID" value="NZ_BAAAYW010000001.1"/>
</dbReference>
<protein>
    <recommendedName>
        <fullName evidence="1">VapC45 PIN like domain-containing protein</fullName>
    </recommendedName>
</protein>
<keyword evidence="3" id="KW-1185">Reference proteome</keyword>
<name>A0ABR6CYZ9_9MICC</name>
<dbReference type="InterPro" id="IPR041375">
    <property type="entry name" value="VapC45_PIN-like"/>
</dbReference>
<accession>A0ABR6CYZ9</accession>
<gene>
    <name evidence="2" type="ORF">HDA34_000442</name>
</gene>
<dbReference type="Proteomes" id="UP000572670">
    <property type="component" value="Unassembled WGS sequence"/>
</dbReference>